<dbReference type="AlphaFoldDB" id="A0A2U8VNM9"/>
<accession>A0A2U8VNM9</accession>
<evidence type="ECO:0000256" key="1">
    <source>
        <dbReference type="SAM" id="MobiDB-lite"/>
    </source>
</evidence>
<dbReference type="Proteomes" id="UP000246058">
    <property type="component" value="Chromosome"/>
</dbReference>
<dbReference type="RefSeq" id="WP_109950341.1">
    <property type="nucleotide sequence ID" value="NZ_CP029551.1"/>
</dbReference>
<keyword evidence="3" id="KW-1185">Reference proteome</keyword>
<feature type="region of interest" description="Disordered" evidence="1">
    <location>
        <begin position="174"/>
        <end position="194"/>
    </location>
</feature>
<protein>
    <submittedName>
        <fullName evidence="2">Uncharacterized protein</fullName>
    </submittedName>
</protein>
<organism evidence="2 3">
    <name type="scientific">Methylobacterium radiodurans</name>
    <dbReference type="NCBI Taxonomy" id="2202828"/>
    <lineage>
        <taxon>Bacteria</taxon>
        <taxon>Pseudomonadati</taxon>
        <taxon>Pseudomonadota</taxon>
        <taxon>Alphaproteobacteria</taxon>
        <taxon>Hyphomicrobiales</taxon>
        <taxon>Methylobacteriaceae</taxon>
        <taxon>Methylobacterium</taxon>
    </lineage>
</organism>
<reference evidence="2 3" key="1">
    <citation type="submission" date="2018-05" db="EMBL/GenBank/DDBJ databases">
        <title>Complete Genome Sequence of Methylobacterium sp. 17Sr1-43.</title>
        <authorList>
            <person name="Srinivasan S."/>
        </authorList>
    </citation>
    <scope>NUCLEOTIDE SEQUENCE [LARGE SCALE GENOMIC DNA]</scope>
    <source>
        <strain evidence="2 3">17Sr1-43</strain>
    </source>
</reference>
<dbReference type="OrthoDB" id="9759796at2"/>
<name>A0A2U8VNM9_9HYPH</name>
<sequence>MRRDARVGTVPDRYRWDCAGASPTFDFYYGLWSAQAVFPKTEDAPRKKRHTAFVGYRFETPEEGDNHNYYHAQPCRSMGRKDDEIEVALPISNRAPTWPLAADGGLELLLCLVTALYGMDGLVALRGTLMEDPAARRIEILRTGFDRILGLRRPRSVGTRTDADRGLGSWASSTQDAFVSPTSATRTRRVPTGR</sequence>
<feature type="compositionally biased region" description="Polar residues" evidence="1">
    <location>
        <begin position="174"/>
        <end position="185"/>
    </location>
</feature>
<dbReference type="EMBL" id="CP029551">
    <property type="protein sequence ID" value="AWN35215.1"/>
    <property type="molecule type" value="Genomic_DNA"/>
</dbReference>
<proteinExistence type="predicted"/>
<evidence type="ECO:0000313" key="2">
    <source>
        <dbReference type="EMBL" id="AWN35215.1"/>
    </source>
</evidence>
<dbReference type="KEGG" id="meti:DK427_05255"/>
<evidence type="ECO:0000313" key="3">
    <source>
        <dbReference type="Proteomes" id="UP000246058"/>
    </source>
</evidence>
<gene>
    <name evidence="2" type="ORF">DK427_05255</name>
</gene>